<evidence type="ECO:0000313" key="3">
    <source>
        <dbReference type="Proteomes" id="UP000048289"/>
    </source>
</evidence>
<proteinExistence type="predicted"/>
<feature type="compositionally biased region" description="Low complexity" evidence="1">
    <location>
        <begin position="85"/>
        <end position="99"/>
    </location>
</feature>
<gene>
    <name evidence="2" type="ORF">ERS007681_04074</name>
</gene>
<reference evidence="2 3" key="1">
    <citation type="submission" date="2015-03" db="EMBL/GenBank/DDBJ databases">
        <authorList>
            <consortium name="Pathogen Informatics"/>
        </authorList>
    </citation>
    <scope>NUCLEOTIDE SEQUENCE [LARGE SCALE GENOMIC DNA]</scope>
    <source>
        <strain evidence="2 3">G09901357</strain>
    </source>
</reference>
<feature type="compositionally biased region" description="Low complexity" evidence="1">
    <location>
        <begin position="128"/>
        <end position="148"/>
    </location>
</feature>
<feature type="compositionally biased region" description="Low complexity" evidence="1">
    <location>
        <begin position="157"/>
        <end position="181"/>
    </location>
</feature>
<organism evidence="2 3">
    <name type="scientific">Mycobacterium tuberculosis</name>
    <dbReference type="NCBI Taxonomy" id="1773"/>
    <lineage>
        <taxon>Bacteria</taxon>
        <taxon>Bacillati</taxon>
        <taxon>Actinomycetota</taxon>
        <taxon>Actinomycetes</taxon>
        <taxon>Mycobacteriales</taxon>
        <taxon>Mycobacteriaceae</taxon>
        <taxon>Mycobacterium</taxon>
        <taxon>Mycobacterium tuberculosis complex</taxon>
    </lineage>
</organism>
<sequence length="192" mass="20169">MSAAAEKPRSAAIASGSRPSDEPAKAPEPYGDTAARLSKSTMRSRSRSRGWACASRWCASRIGWADCRWVLPGMMALGCAAACSASAPTTSSTPVATRRTASRSHIRNSAATWSLRERPARSRPPRSGPTRSIRPRSSAACTSSSVTSGPKLPSATSWARLSRPASSPSRCSSVSSPARNSTMVCARDAVRS</sequence>
<evidence type="ECO:0000256" key="1">
    <source>
        <dbReference type="SAM" id="MobiDB-lite"/>
    </source>
</evidence>
<protein>
    <submittedName>
        <fullName evidence="2">Uncharacterized protein</fullName>
    </submittedName>
</protein>
<dbReference type="AlphaFoldDB" id="A0A654TF93"/>
<feature type="region of interest" description="Disordered" evidence="1">
    <location>
        <begin position="1"/>
        <end position="42"/>
    </location>
</feature>
<accession>A0A654TF93</accession>
<name>A0A654TF93_MYCTX</name>
<dbReference type="EMBL" id="CFOE01000866">
    <property type="protein sequence ID" value="CFE46480.1"/>
    <property type="molecule type" value="Genomic_DNA"/>
</dbReference>
<evidence type="ECO:0000313" key="2">
    <source>
        <dbReference type="EMBL" id="CFE46480.1"/>
    </source>
</evidence>
<dbReference type="Proteomes" id="UP000048289">
    <property type="component" value="Unassembled WGS sequence"/>
</dbReference>
<feature type="region of interest" description="Disordered" evidence="1">
    <location>
        <begin position="85"/>
        <end position="192"/>
    </location>
</feature>